<evidence type="ECO:0000256" key="6">
    <source>
        <dbReference type="SAM" id="Phobius"/>
    </source>
</evidence>
<evidence type="ECO:0000313" key="9">
    <source>
        <dbReference type="Proteomes" id="UP001652582"/>
    </source>
</evidence>
<keyword evidence="2 5" id="KW-0245">EGF-like domain</keyword>
<evidence type="ECO:0000256" key="1">
    <source>
        <dbReference type="ARBA" id="ARBA00005897"/>
    </source>
</evidence>
<dbReference type="Proteomes" id="UP001652582">
    <property type="component" value="Chromosome 4"/>
</dbReference>
<dbReference type="SUPFAM" id="SSF57184">
    <property type="entry name" value="Growth factor receptor domain"/>
    <property type="match status" value="1"/>
</dbReference>
<feature type="disulfide bond" evidence="5">
    <location>
        <begin position="183"/>
        <end position="192"/>
    </location>
</feature>
<keyword evidence="3" id="KW-0106">Calcium</keyword>
<dbReference type="GO" id="GO:0005509">
    <property type="term" value="F:calcium ion binding"/>
    <property type="evidence" value="ECO:0007669"/>
    <property type="project" value="InterPro"/>
</dbReference>
<dbReference type="InterPro" id="IPR009030">
    <property type="entry name" value="Growth_fac_rcpt_cys_sf"/>
</dbReference>
<dbReference type="AlphaFoldDB" id="A0A6J1NUW0"/>
<keyword evidence="6" id="KW-1133">Transmembrane helix</keyword>
<dbReference type="OrthoDB" id="19903at2759"/>
<feature type="domain" description="EGF-like" evidence="8">
    <location>
        <begin position="151"/>
        <end position="193"/>
    </location>
</feature>
<keyword evidence="9" id="KW-1185">Reference proteome</keyword>
<keyword evidence="6" id="KW-0812">Transmembrane</keyword>
<dbReference type="Pfam" id="PF00053">
    <property type="entry name" value="EGF_laminin"/>
    <property type="match status" value="1"/>
</dbReference>
<dbReference type="InterPro" id="IPR021852">
    <property type="entry name" value="DUF3456"/>
</dbReference>
<evidence type="ECO:0000256" key="5">
    <source>
        <dbReference type="PROSITE-ProRule" id="PRU00076"/>
    </source>
</evidence>
<evidence type="ECO:0000256" key="2">
    <source>
        <dbReference type="ARBA" id="ARBA00022536"/>
    </source>
</evidence>
<dbReference type="InterPro" id="IPR002049">
    <property type="entry name" value="LE_dom"/>
</dbReference>
<accession>A0A6J1NUW0</accession>
<comment type="caution">
    <text evidence="5">Lacks conserved residue(s) required for the propagation of feature annotation.</text>
</comment>
<reference evidence="10 11" key="1">
    <citation type="submission" date="2025-05" db="UniProtKB">
        <authorList>
            <consortium name="RefSeq"/>
        </authorList>
    </citation>
    <scope>IDENTIFICATION</scope>
</reference>
<dbReference type="CDD" id="cd00064">
    <property type="entry name" value="FU"/>
    <property type="match status" value="1"/>
</dbReference>
<dbReference type="RefSeq" id="XP_023948957.2">
    <property type="nucleotide sequence ID" value="XM_024093189.2"/>
</dbReference>
<keyword evidence="7" id="KW-0732">Signal</keyword>
<keyword evidence="6" id="KW-0472">Membrane</keyword>
<dbReference type="GeneID" id="112053697"/>
<keyword evidence="4 5" id="KW-1015">Disulfide bond</keyword>
<evidence type="ECO:0000256" key="4">
    <source>
        <dbReference type="ARBA" id="ARBA00023157"/>
    </source>
</evidence>
<dbReference type="InterPro" id="IPR000742">
    <property type="entry name" value="EGF"/>
</dbReference>
<dbReference type="Gene3D" id="2.10.220.10">
    <property type="entry name" value="Hormone Receptor, Insulin-like Growth Factor Receptor 1, Chain A, domain 2"/>
    <property type="match status" value="1"/>
</dbReference>
<organism evidence="9 10">
    <name type="scientific">Bicyclus anynana</name>
    <name type="common">Squinting bush brown butterfly</name>
    <dbReference type="NCBI Taxonomy" id="110368"/>
    <lineage>
        <taxon>Eukaryota</taxon>
        <taxon>Metazoa</taxon>
        <taxon>Ecdysozoa</taxon>
        <taxon>Arthropoda</taxon>
        <taxon>Hexapoda</taxon>
        <taxon>Insecta</taxon>
        <taxon>Pterygota</taxon>
        <taxon>Neoptera</taxon>
        <taxon>Endopterygota</taxon>
        <taxon>Lepidoptera</taxon>
        <taxon>Glossata</taxon>
        <taxon>Ditrysia</taxon>
        <taxon>Papilionoidea</taxon>
        <taxon>Nymphalidae</taxon>
        <taxon>Satyrinae</taxon>
        <taxon>Satyrini</taxon>
        <taxon>Mycalesina</taxon>
        <taxon>Bicyclus</taxon>
    </lineage>
</organism>
<feature type="chain" id="PRO_5044639094" evidence="7">
    <location>
        <begin position="22"/>
        <end position="383"/>
    </location>
</feature>
<dbReference type="Pfam" id="PF11938">
    <property type="entry name" value="DUF3456"/>
    <property type="match status" value="1"/>
</dbReference>
<dbReference type="InterPro" id="IPR018097">
    <property type="entry name" value="EGF_Ca-bd_CS"/>
</dbReference>
<feature type="signal peptide" evidence="7">
    <location>
        <begin position="1"/>
        <end position="21"/>
    </location>
</feature>
<dbReference type="SMART" id="SM00261">
    <property type="entry name" value="FU"/>
    <property type="match status" value="2"/>
</dbReference>
<dbReference type="GO" id="GO:0048513">
    <property type="term" value="P:animal organ development"/>
    <property type="evidence" value="ECO:0007669"/>
    <property type="project" value="UniProtKB-ARBA"/>
</dbReference>
<evidence type="ECO:0000259" key="8">
    <source>
        <dbReference type="PROSITE" id="PS50026"/>
    </source>
</evidence>
<evidence type="ECO:0000256" key="7">
    <source>
        <dbReference type="SAM" id="SignalP"/>
    </source>
</evidence>
<dbReference type="InterPro" id="IPR006212">
    <property type="entry name" value="Furin_repeat"/>
</dbReference>
<sequence length="383" mass="42371">MELNKLVKLNIWFITLSTVFCSVQPPAISPALLNAPKNIGECMSCKIFVESFKKGLERTSRGKYEGGDAAWEEEKLKKTYKRSEIRLVDIQEGICKDESKYGIQCHHVANKAEDFIEEWWAQNPDESEDLYSYICIDKLKFCCPKNHFGKDCKPCLGDHSNLCSGNGKCRGEGTRKGNGTCLCDTGYYGENCDQCADGYFLSYKDDNKMLCSECHVACLGGCQGGTPKDCVACKPGFIFDTSVGCLDINECEDDKTCTEDQICLNSLGSFACMNCDKACEGCHGVGPDMCKKCAPGYIRDGEYCVIESKAEDVGDISATTRYFTYIGLLITIAILMTKSTSLASIVGVMVMSYIMGAEYYCMINGHQGLVNLTDFDLFQLLRT</sequence>
<evidence type="ECO:0000313" key="10">
    <source>
        <dbReference type="RefSeq" id="XP_023948957.2"/>
    </source>
</evidence>
<feature type="transmembrane region" description="Helical" evidence="6">
    <location>
        <begin position="322"/>
        <end position="354"/>
    </location>
</feature>
<dbReference type="PROSITE" id="PS00022">
    <property type="entry name" value="EGF_1"/>
    <property type="match status" value="1"/>
</dbReference>
<proteinExistence type="inferred from homology"/>
<dbReference type="GO" id="GO:0048731">
    <property type="term" value="P:system development"/>
    <property type="evidence" value="ECO:0007669"/>
    <property type="project" value="UniProtKB-ARBA"/>
</dbReference>
<evidence type="ECO:0000313" key="11">
    <source>
        <dbReference type="RefSeq" id="XP_023948958.2"/>
    </source>
</evidence>
<gene>
    <name evidence="10 11" type="primary">LOC112053697</name>
</gene>
<dbReference type="SMART" id="SM00181">
    <property type="entry name" value="EGF"/>
    <property type="match status" value="3"/>
</dbReference>
<name>A0A6J1NUW0_BICAN</name>
<protein>
    <submittedName>
        <fullName evidence="10 11">Cysteine-rich with EGF-like domain protein 2 isoform X1</fullName>
    </submittedName>
</protein>
<dbReference type="RefSeq" id="XP_023948958.2">
    <property type="nucleotide sequence ID" value="XM_024093190.2"/>
</dbReference>
<evidence type="ECO:0000256" key="3">
    <source>
        <dbReference type="ARBA" id="ARBA00022837"/>
    </source>
</evidence>
<dbReference type="CDD" id="cd00055">
    <property type="entry name" value="EGF_Lam"/>
    <property type="match status" value="1"/>
</dbReference>
<dbReference type="PROSITE" id="PS01248">
    <property type="entry name" value="EGF_LAM_1"/>
    <property type="match status" value="1"/>
</dbReference>
<dbReference type="PROSITE" id="PS50026">
    <property type="entry name" value="EGF_3"/>
    <property type="match status" value="1"/>
</dbReference>
<comment type="similarity">
    <text evidence="1">Belongs to the CRELD family.</text>
</comment>
<dbReference type="PROSITE" id="PS01187">
    <property type="entry name" value="EGF_CA"/>
    <property type="match status" value="1"/>
</dbReference>
<dbReference type="KEGG" id="bany:112053697"/>